<keyword evidence="13 20" id="KW-1133">Transmembrane helix</keyword>
<evidence type="ECO:0000259" key="21">
    <source>
        <dbReference type="SMART" id="SM00237"/>
    </source>
</evidence>
<dbReference type="Pfam" id="PF03160">
    <property type="entry name" value="Calx-beta"/>
    <property type="match status" value="1"/>
</dbReference>
<keyword evidence="17" id="KW-0325">Glycoprotein</keyword>
<feature type="domain" description="Calx-beta" evidence="21">
    <location>
        <begin position="439"/>
        <end position="538"/>
    </location>
</feature>
<feature type="transmembrane region" description="Helical" evidence="20">
    <location>
        <begin position="710"/>
        <end position="729"/>
    </location>
</feature>
<feature type="transmembrane region" description="Helical" evidence="20">
    <location>
        <begin position="160"/>
        <end position="177"/>
    </location>
</feature>
<keyword evidence="9" id="KW-0732">Signal</keyword>
<evidence type="ECO:0000256" key="1">
    <source>
        <dbReference type="ARBA" id="ARBA00004651"/>
    </source>
</evidence>
<dbReference type="PRINTS" id="PR01259">
    <property type="entry name" value="NACAEXCHNGR"/>
</dbReference>
<dbReference type="SUPFAM" id="SSF141072">
    <property type="entry name" value="CalX-like"/>
    <property type="match status" value="2"/>
</dbReference>
<evidence type="ECO:0000256" key="9">
    <source>
        <dbReference type="ARBA" id="ARBA00022729"/>
    </source>
</evidence>
<keyword evidence="7 20" id="KW-0812">Transmembrane</keyword>
<dbReference type="InterPro" id="IPR051171">
    <property type="entry name" value="CaCA"/>
</dbReference>
<dbReference type="InterPro" id="IPR003644">
    <property type="entry name" value="Calx_beta"/>
</dbReference>
<evidence type="ECO:0000256" key="8">
    <source>
        <dbReference type="ARBA" id="ARBA00022723"/>
    </source>
</evidence>
<comment type="similarity">
    <text evidence="2">Belongs to the Ca(2+):cation antiporter (CaCA) (TC 2.A.19) family. SLC8 subfamily.</text>
</comment>
<dbReference type="Gene3D" id="2.60.40.2030">
    <property type="match status" value="2"/>
</dbReference>
<keyword evidence="12" id="KW-0112">Calmodulin-binding</keyword>
<dbReference type="InterPro" id="IPR044880">
    <property type="entry name" value="NCX_ion-bd_dom_sf"/>
</dbReference>
<evidence type="ECO:0000256" key="7">
    <source>
        <dbReference type="ARBA" id="ARBA00022692"/>
    </source>
</evidence>
<keyword evidence="16 20" id="KW-0472">Membrane</keyword>
<evidence type="ECO:0000256" key="2">
    <source>
        <dbReference type="ARBA" id="ARBA00007489"/>
    </source>
</evidence>
<keyword evidence="18" id="KW-0739">Sodium transport</keyword>
<dbReference type="EMBL" id="MZ484413">
    <property type="protein sequence ID" value="UXX21447.1"/>
    <property type="molecule type" value="mRNA"/>
</dbReference>
<comment type="catalytic activity">
    <reaction evidence="19">
        <text>Ca(2+)(in) + 3 Na(+)(out) = Ca(2+)(out) + 3 Na(+)(in)</text>
        <dbReference type="Rhea" id="RHEA:69955"/>
        <dbReference type="ChEBI" id="CHEBI:29101"/>
        <dbReference type="ChEBI" id="CHEBI:29108"/>
    </reaction>
</comment>
<keyword evidence="8" id="KW-0479">Metal-binding</keyword>
<dbReference type="GO" id="GO:0005432">
    <property type="term" value="F:calcium:sodium antiporter activity"/>
    <property type="evidence" value="ECO:0007669"/>
    <property type="project" value="InterPro"/>
</dbReference>
<dbReference type="FunFam" id="2.60.40.2030:FF:000017">
    <property type="entry name" value="Adhesion G protein-coupled receptor V1"/>
    <property type="match status" value="1"/>
</dbReference>
<evidence type="ECO:0000256" key="17">
    <source>
        <dbReference type="ARBA" id="ARBA00023180"/>
    </source>
</evidence>
<dbReference type="GO" id="GO:0098703">
    <property type="term" value="P:calcium ion import across plasma membrane"/>
    <property type="evidence" value="ECO:0007669"/>
    <property type="project" value="TreeGrafter"/>
</dbReference>
<evidence type="ECO:0000256" key="13">
    <source>
        <dbReference type="ARBA" id="ARBA00022989"/>
    </source>
</evidence>
<feature type="transmembrane region" description="Helical" evidence="20">
    <location>
        <begin position="635"/>
        <end position="665"/>
    </location>
</feature>
<evidence type="ECO:0000256" key="19">
    <source>
        <dbReference type="ARBA" id="ARBA00033667"/>
    </source>
</evidence>
<sequence length="810" mass="88692">MPCATDYECSKLSEGTLLLPILNESEWSTGVRTFLYFIALIWSFTGVAIIADVFMCAIETITSKVKIVKVAKPGTESDYEEVEVRIWNDTVANLTLMALGSSAPEILLSIIEIVGGNFKAGKLGPSTIVGSAAFNLLCITGVCVMAIPNNEVRTIKSLKVFAVTAICAVLAYIWLCIVLRANTRDVIDLWEAILTFLFFPILVIIAYMADKELGCSPKVEPTDIGMLELGEASNVLKPSLKDPEIVSFIKDLSQNSQFTEEERAKLVALRIQARQPKNYGYYRVGAIRDIGGGKKLVPQMSVHLHEAYDELSEVGFSSGALSQFRSSVGETPKTFVEFASPKYAVLESAKLVKIAITRTGNIKIPAVVNFETIDGTAFSETDYIANKDTLVFKPDETIKHIAIEIIDDNEWEEDEVFFVKLSIYDASDKNVQIGHQSITEVTIINDDEPGIISFQKPSYVVKESIGKASLVLERTKGTDGTVTVTWASKDQTAISGKDYIGGTGTIMFEHGEQIKSVDIEVTDDKQFEKDESFIIELRNPTGGASLGRLQKTIVTIVNDDEYKKIVDRVVGLTHLNLNRMKLGSETWGQQFRNAMSVNGGDIENATSMDYFMHFVTFPWKVIFAICPPCTWLGGWLAFCVALAMIGILTAIIGDLATIFGCLVGLEKEVTAITFVAMGTSLPDLFASKTAAVCEKHADASVGNVTGSNSVNVFLGLGTPWVIAAVYWHAKDEVFVVEAGSLIMSVIVYAACATICLCFLVVRRNLSIFGKAELGGPANFKYLTGAFFIFLWFTYIVISSLVSYKVIDVDI</sequence>
<dbReference type="GO" id="GO:0005516">
    <property type="term" value="F:calmodulin binding"/>
    <property type="evidence" value="ECO:0007669"/>
    <property type="project" value="UniProtKB-KW"/>
</dbReference>
<evidence type="ECO:0000256" key="16">
    <source>
        <dbReference type="ARBA" id="ARBA00023136"/>
    </source>
</evidence>
<keyword evidence="15" id="KW-0406">Ion transport</keyword>
<feature type="domain" description="Calx-beta" evidence="21">
    <location>
        <begin position="324"/>
        <end position="422"/>
    </location>
</feature>
<evidence type="ECO:0000256" key="6">
    <source>
        <dbReference type="ARBA" id="ARBA00022568"/>
    </source>
</evidence>
<evidence type="ECO:0000313" key="22">
    <source>
        <dbReference type="EMBL" id="UXX21447.1"/>
    </source>
</evidence>
<evidence type="ECO:0000256" key="15">
    <source>
        <dbReference type="ARBA" id="ARBA00023065"/>
    </source>
</evidence>
<proteinExistence type="evidence at transcript level"/>
<evidence type="ECO:0000256" key="14">
    <source>
        <dbReference type="ARBA" id="ARBA00023053"/>
    </source>
</evidence>
<keyword evidence="3" id="KW-0813">Transport</keyword>
<comment type="subcellular location">
    <subcellularLocation>
        <location evidence="1">Cell membrane</location>
        <topology evidence="1">Multi-pass membrane protein</topology>
    </subcellularLocation>
</comment>
<feature type="transmembrane region" description="Helical" evidence="20">
    <location>
        <begin position="781"/>
        <end position="803"/>
    </location>
</feature>
<dbReference type="InterPro" id="IPR038081">
    <property type="entry name" value="CalX-like_sf"/>
</dbReference>
<dbReference type="InterPro" id="IPR004836">
    <property type="entry name" value="Na_Ca_Ex"/>
</dbReference>
<dbReference type="GO" id="GO:0042383">
    <property type="term" value="C:sarcolemma"/>
    <property type="evidence" value="ECO:0007669"/>
    <property type="project" value="TreeGrafter"/>
</dbReference>
<dbReference type="GO" id="GO:0007154">
    <property type="term" value="P:cell communication"/>
    <property type="evidence" value="ECO:0007669"/>
    <property type="project" value="InterPro"/>
</dbReference>
<dbReference type="AlphaFoldDB" id="A0A977TNA0"/>
<feature type="transmembrane region" description="Helical" evidence="20">
    <location>
        <begin position="34"/>
        <end position="58"/>
    </location>
</feature>
<dbReference type="PANTHER" id="PTHR11878">
    <property type="entry name" value="SODIUM/CALCIUM EXCHANGER"/>
    <property type="match status" value="1"/>
</dbReference>
<feature type="transmembrane region" description="Helical" evidence="20">
    <location>
        <begin position="741"/>
        <end position="761"/>
    </location>
</feature>
<evidence type="ECO:0000256" key="5">
    <source>
        <dbReference type="ARBA" id="ARBA00022475"/>
    </source>
</evidence>
<evidence type="ECO:0000256" key="18">
    <source>
        <dbReference type="ARBA" id="ARBA00023201"/>
    </source>
</evidence>
<keyword evidence="14" id="KW-0915">Sodium</keyword>
<evidence type="ECO:0000256" key="10">
    <source>
        <dbReference type="ARBA" id="ARBA00022737"/>
    </source>
</evidence>
<name>A0A977TNA0_9CNID</name>
<keyword evidence="11" id="KW-0106">Calcium</keyword>
<feature type="transmembrane region" description="Helical" evidence="20">
    <location>
        <begin position="128"/>
        <end position="148"/>
    </location>
</feature>
<feature type="transmembrane region" description="Helical" evidence="20">
    <location>
        <begin position="189"/>
        <end position="209"/>
    </location>
</feature>
<keyword evidence="6" id="KW-0109">Calcium transport</keyword>
<keyword evidence="5" id="KW-1003">Cell membrane</keyword>
<evidence type="ECO:0000256" key="20">
    <source>
        <dbReference type="SAM" id="Phobius"/>
    </source>
</evidence>
<dbReference type="Gene3D" id="1.20.1420.30">
    <property type="entry name" value="NCX, central ion-binding region"/>
    <property type="match status" value="2"/>
</dbReference>
<dbReference type="GO" id="GO:0098794">
    <property type="term" value="C:postsynapse"/>
    <property type="evidence" value="ECO:0007669"/>
    <property type="project" value="TreeGrafter"/>
</dbReference>
<dbReference type="InterPro" id="IPR004837">
    <property type="entry name" value="NaCa_Exmemb"/>
</dbReference>
<dbReference type="SMART" id="SM00237">
    <property type="entry name" value="Calx_beta"/>
    <property type="match status" value="2"/>
</dbReference>
<evidence type="ECO:0000256" key="4">
    <source>
        <dbReference type="ARBA" id="ARBA00022449"/>
    </source>
</evidence>
<evidence type="ECO:0000256" key="11">
    <source>
        <dbReference type="ARBA" id="ARBA00022837"/>
    </source>
</evidence>
<dbReference type="GO" id="GO:0030424">
    <property type="term" value="C:axon"/>
    <property type="evidence" value="ECO:0007669"/>
    <property type="project" value="TreeGrafter"/>
</dbReference>
<organism evidence="22">
    <name type="scientific">Calyptrophora lyra</name>
    <dbReference type="NCBI Taxonomy" id="2864141"/>
    <lineage>
        <taxon>Eukaryota</taxon>
        <taxon>Metazoa</taxon>
        <taxon>Cnidaria</taxon>
        <taxon>Anthozoa</taxon>
        <taxon>Octocorallia</taxon>
        <taxon>Scleralcyonacea</taxon>
        <taxon>Primnoidae</taxon>
        <taxon>Calyptrophora</taxon>
    </lineage>
</organism>
<accession>A0A977TNA0</accession>
<dbReference type="Pfam" id="PF01699">
    <property type="entry name" value="Na_Ca_ex"/>
    <property type="match status" value="2"/>
</dbReference>
<keyword evidence="10" id="KW-0677">Repeat</keyword>
<keyword evidence="4" id="KW-0050">Antiport</keyword>
<dbReference type="GO" id="GO:0046872">
    <property type="term" value="F:metal ion binding"/>
    <property type="evidence" value="ECO:0007669"/>
    <property type="project" value="UniProtKB-KW"/>
</dbReference>
<evidence type="ECO:0000256" key="3">
    <source>
        <dbReference type="ARBA" id="ARBA00022448"/>
    </source>
</evidence>
<protein>
    <submittedName>
        <fullName evidence="22">Sodium/calcium exchanger 3</fullName>
    </submittedName>
</protein>
<evidence type="ECO:0000256" key="12">
    <source>
        <dbReference type="ARBA" id="ARBA00022860"/>
    </source>
</evidence>
<reference evidence="22" key="1">
    <citation type="submission" date="2021-06" db="EMBL/GenBank/DDBJ databases">
        <authorList>
            <person name="Woo S."/>
        </authorList>
    </citation>
    <scope>NUCLEOTIDE SEQUENCE</scope>
    <source>
        <tissue evidence="22">Polyp</tissue>
    </source>
</reference>
<dbReference type="PANTHER" id="PTHR11878:SF76">
    <property type="entry name" value="CALX-BETA DOMAIN-CONTAINING PROTEIN"/>
    <property type="match status" value="1"/>
</dbReference>